<dbReference type="InterPro" id="IPR032675">
    <property type="entry name" value="LRR_dom_sf"/>
</dbReference>
<dbReference type="InterPro" id="IPR013210">
    <property type="entry name" value="LRR_N_plant-typ"/>
</dbReference>
<keyword evidence="7" id="KW-1133">Transmembrane helix</keyword>
<dbReference type="PANTHER" id="PTHR48060:SF21">
    <property type="entry name" value="L DOMAIN-LIKE PROTEIN"/>
    <property type="match status" value="1"/>
</dbReference>
<evidence type="ECO:0000256" key="4">
    <source>
        <dbReference type="ARBA" id="ARBA00022692"/>
    </source>
</evidence>
<comment type="caution">
    <text evidence="11">The sequence shown here is derived from an EMBL/GenBank/DDBJ whole genome shotgun (WGS) entry which is preliminary data.</text>
</comment>
<dbReference type="EMBL" id="PNBA02000019">
    <property type="protein sequence ID" value="KAG6390334.1"/>
    <property type="molecule type" value="Genomic_DNA"/>
</dbReference>
<keyword evidence="9" id="KW-0325">Glycoprotein</keyword>
<keyword evidence="4" id="KW-0812">Transmembrane</keyword>
<dbReference type="Proteomes" id="UP000298416">
    <property type="component" value="Unassembled WGS sequence"/>
</dbReference>
<dbReference type="SUPFAM" id="SSF52058">
    <property type="entry name" value="L domain-like"/>
    <property type="match status" value="1"/>
</dbReference>
<evidence type="ECO:0000256" key="3">
    <source>
        <dbReference type="ARBA" id="ARBA00022614"/>
    </source>
</evidence>
<comment type="subcellular location">
    <subcellularLocation>
        <location evidence="1">Membrane</location>
        <topology evidence="1">Single-pass type I membrane protein</topology>
    </subcellularLocation>
</comment>
<evidence type="ECO:0000256" key="9">
    <source>
        <dbReference type="ARBA" id="ARBA00023180"/>
    </source>
</evidence>
<dbReference type="Pfam" id="PF08263">
    <property type="entry name" value="LRRNT_2"/>
    <property type="match status" value="1"/>
</dbReference>
<dbReference type="Pfam" id="PF00560">
    <property type="entry name" value="LRR_1"/>
    <property type="match status" value="3"/>
</dbReference>
<evidence type="ECO:0000313" key="12">
    <source>
        <dbReference type="Proteomes" id="UP000298416"/>
    </source>
</evidence>
<evidence type="ECO:0000256" key="7">
    <source>
        <dbReference type="ARBA" id="ARBA00022989"/>
    </source>
</evidence>
<dbReference type="PANTHER" id="PTHR48060">
    <property type="entry name" value="DNA DAMAGE-REPAIR/TOLERATION PROTEIN DRT100"/>
    <property type="match status" value="1"/>
</dbReference>
<evidence type="ECO:0000256" key="5">
    <source>
        <dbReference type="ARBA" id="ARBA00022729"/>
    </source>
</evidence>
<dbReference type="InterPro" id="IPR053211">
    <property type="entry name" value="DNA_repair-toleration"/>
</dbReference>
<evidence type="ECO:0000256" key="1">
    <source>
        <dbReference type="ARBA" id="ARBA00004479"/>
    </source>
</evidence>
<dbReference type="GO" id="GO:0016020">
    <property type="term" value="C:membrane"/>
    <property type="evidence" value="ECO:0007669"/>
    <property type="project" value="UniProtKB-SubCell"/>
</dbReference>
<keyword evidence="3" id="KW-0433">Leucine-rich repeat</keyword>
<reference evidence="11" key="2">
    <citation type="submission" date="2020-08" db="EMBL/GenBank/DDBJ databases">
        <title>Plant Genome Project.</title>
        <authorList>
            <person name="Zhang R.-G."/>
        </authorList>
    </citation>
    <scope>NUCLEOTIDE SEQUENCE</scope>
    <source>
        <strain evidence="11">Huo1</strain>
        <tissue evidence="11">Leaf</tissue>
    </source>
</reference>
<dbReference type="Gene3D" id="3.80.10.10">
    <property type="entry name" value="Ribonuclease Inhibitor"/>
    <property type="match status" value="1"/>
</dbReference>
<organism evidence="11">
    <name type="scientific">Salvia splendens</name>
    <name type="common">Scarlet sage</name>
    <dbReference type="NCBI Taxonomy" id="180675"/>
    <lineage>
        <taxon>Eukaryota</taxon>
        <taxon>Viridiplantae</taxon>
        <taxon>Streptophyta</taxon>
        <taxon>Embryophyta</taxon>
        <taxon>Tracheophyta</taxon>
        <taxon>Spermatophyta</taxon>
        <taxon>Magnoliopsida</taxon>
        <taxon>eudicotyledons</taxon>
        <taxon>Gunneridae</taxon>
        <taxon>Pentapetalae</taxon>
        <taxon>asterids</taxon>
        <taxon>lamiids</taxon>
        <taxon>Lamiales</taxon>
        <taxon>Lamiaceae</taxon>
        <taxon>Nepetoideae</taxon>
        <taxon>Mentheae</taxon>
        <taxon>Salviinae</taxon>
        <taxon>Salvia</taxon>
        <taxon>Salvia subgen. Calosphace</taxon>
        <taxon>core Calosphace</taxon>
    </lineage>
</organism>
<evidence type="ECO:0000256" key="2">
    <source>
        <dbReference type="ARBA" id="ARBA00009592"/>
    </source>
</evidence>
<accession>A0A8X8W9K6</accession>
<evidence type="ECO:0000259" key="10">
    <source>
        <dbReference type="Pfam" id="PF08263"/>
    </source>
</evidence>
<dbReference type="FunFam" id="3.80.10.10:FF:000275">
    <property type="entry name" value="Leucine-rich repeat receptor-like protein kinase"/>
    <property type="match status" value="1"/>
</dbReference>
<gene>
    <name evidence="11" type="ORF">SASPL_148066</name>
</gene>
<feature type="domain" description="Leucine-rich repeat-containing N-terminal plant-type" evidence="10">
    <location>
        <begin position="13"/>
        <end position="51"/>
    </location>
</feature>
<evidence type="ECO:0000313" key="11">
    <source>
        <dbReference type="EMBL" id="KAG6390334.1"/>
    </source>
</evidence>
<keyword evidence="6" id="KW-0677">Repeat</keyword>
<dbReference type="PRINTS" id="PR00019">
    <property type="entry name" value="LEURICHRPT"/>
</dbReference>
<keyword evidence="8" id="KW-0472">Membrane</keyword>
<dbReference type="AlphaFoldDB" id="A0A8X8W9K6"/>
<dbReference type="InterPro" id="IPR001611">
    <property type="entry name" value="Leu-rich_rpt"/>
</dbReference>
<reference evidence="11" key="1">
    <citation type="submission" date="2018-01" db="EMBL/GenBank/DDBJ databases">
        <authorList>
            <person name="Mao J.F."/>
        </authorList>
    </citation>
    <scope>NUCLEOTIDE SEQUENCE</scope>
    <source>
        <strain evidence="11">Huo1</strain>
        <tissue evidence="11">Leaf</tissue>
    </source>
</reference>
<evidence type="ECO:0000256" key="6">
    <source>
        <dbReference type="ARBA" id="ARBA00022737"/>
    </source>
</evidence>
<proteinExistence type="inferred from homology"/>
<comment type="similarity">
    <text evidence="2">Belongs to the RLP family.</text>
</comment>
<keyword evidence="12" id="KW-1185">Reference proteome</keyword>
<protein>
    <recommendedName>
        <fullName evidence="10">Leucine-rich repeat-containing N-terminal plant-type domain-containing protein</fullName>
    </recommendedName>
</protein>
<sequence>MLTSSAPLTDFTTDREALLAFKKAITVDTSGVLSKKWLTNTSICDWTGVSCGIKHHRVTALNLSNIGLHGNLTPHLGNLTFLRSLDISYNYFSGNIPSSIFNISRLELINLLGNKLSGSIPTNLVSLLNLQVLDLSSNNLTG</sequence>
<evidence type="ECO:0000256" key="8">
    <source>
        <dbReference type="ARBA" id="ARBA00023136"/>
    </source>
</evidence>
<name>A0A8X8W9K6_SALSN</name>
<keyword evidence="5" id="KW-0732">Signal</keyword>